<dbReference type="OrthoDB" id="2082773at2"/>
<evidence type="ECO:0000313" key="1">
    <source>
        <dbReference type="EMBL" id="TVT21950.1"/>
    </source>
</evidence>
<dbReference type="AlphaFoldDB" id="A0A558ACF4"/>
<proteinExistence type="predicted"/>
<comment type="caution">
    <text evidence="1">The sequence shown here is derived from an EMBL/GenBank/DDBJ whole genome shotgun (WGS) entry which is preliminary data.</text>
</comment>
<dbReference type="Proteomes" id="UP000318578">
    <property type="component" value="Unassembled WGS sequence"/>
</dbReference>
<gene>
    <name evidence="1" type="ORF">FNH06_15475</name>
</gene>
<reference evidence="1 2" key="1">
    <citation type="submission" date="2019-07" db="EMBL/GenBank/DDBJ databases">
        <title>New species of Amycolatopsis and Streptomyces.</title>
        <authorList>
            <person name="Duangmal K."/>
            <person name="Teo W.F.A."/>
            <person name="Lipun K."/>
        </authorList>
    </citation>
    <scope>NUCLEOTIDE SEQUENCE [LARGE SCALE GENOMIC DNA]</scope>
    <source>
        <strain evidence="1 2">JCM 30562</strain>
    </source>
</reference>
<sequence>MPRPLIHDSRTARVIGGPAARTSNRTGARIHTGPRSESYLRALRALDGSGNLAAAKVDEFLDDLRREFTERHHALPSGIVGTCYLGAPFEVHTLALDGSIIEHYRHGEALPGRLEEARALASSPIYLAVEVYPDRFVCTRPDGSTVVLGGGA</sequence>
<accession>A0A558ACF4</accession>
<dbReference type="EMBL" id="VJZA01000022">
    <property type="protein sequence ID" value="TVT21950.1"/>
    <property type="molecule type" value="Genomic_DNA"/>
</dbReference>
<dbReference type="RefSeq" id="WP_144638927.1">
    <property type="nucleotide sequence ID" value="NZ_BNAX01000015.1"/>
</dbReference>
<name>A0A558ACF4_9PSEU</name>
<protein>
    <submittedName>
        <fullName evidence="1">Uncharacterized protein</fullName>
    </submittedName>
</protein>
<evidence type="ECO:0000313" key="2">
    <source>
        <dbReference type="Proteomes" id="UP000318578"/>
    </source>
</evidence>
<organism evidence="1 2">
    <name type="scientific">Amycolatopsis acidiphila</name>
    <dbReference type="NCBI Taxonomy" id="715473"/>
    <lineage>
        <taxon>Bacteria</taxon>
        <taxon>Bacillati</taxon>
        <taxon>Actinomycetota</taxon>
        <taxon>Actinomycetes</taxon>
        <taxon>Pseudonocardiales</taxon>
        <taxon>Pseudonocardiaceae</taxon>
        <taxon>Amycolatopsis</taxon>
    </lineage>
</organism>
<keyword evidence="2" id="KW-1185">Reference proteome</keyword>